<comment type="caution">
    <text evidence="2">The sequence shown here is derived from an EMBL/GenBank/DDBJ whole genome shotgun (WGS) entry which is preliminary data.</text>
</comment>
<keyword evidence="1" id="KW-0812">Transmembrane</keyword>
<evidence type="ECO:0000313" key="3">
    <source>
        <dbReference type="Proteomes" id="UP000662111"/>
    </source>
</evidence>
<dbReference type="InterPro" id="IPR019099">
    <property type="entry name" value="Uncharacterised_PGPGW_TM"/>
</dbReference>
<dbReference type="Proteomes" id="UP000662111">
    <property type="component" value="Unassembled WGS sequence"/>
</dbReference>
<feature type="transmembrane region" description="Helical" evidence="1">
    <location>
        <begin position="73"/>
        <end position="97"/>
    </location>
</feature>
<protein>
    <recommendedName>
        <fullName evidence="4">Transmembrane protein PGPGW</fullName>
    </recommendedName>
</protein>
<accession>A0ABQ2F920</accession>
<reference evidence="3" key="1">
    <citation type="journal article" date="2019" name="Int. J. Syst. Evol. Microbiol.">
        <title>The Global Catalogue of Microorganisms (GCM) 10K type strain sequencing project: providing services to taxonomists for standard genome sequencing and annotation.</title>
        <authorList>
            <consortium name="The Broad Institute Genomics Platform"/>
            <consortium name="The Broad Institute Genome Sequencing Center for Infectious Disease"/>
            <person name="Wu L."/>
            <person name="Ma J."/>
        </authorList>
    </citation>
    <scope>NUCLEOTIDE SEQUENCE [LARGE SCALE GENOMIC DNA]</scope>
    <source>
        <strain evidence="3">CGMCC 1.5362</strain>
    </source>
</reference>
<proteinExistence type="predicted"/>
<keyword evidence="1" id="KW-0472">Membrane</keyword>
<sequence length="186" mass="20658">MVPVTTAAKRLLLESLGWILLVAGLLALVLPGPGLLLTFAGLAVLSTQYLWARRLTEPVRVKAWLAAVEGVETWPRIALSGLGAVLVAAAGGVWIWSPPAPRWWVLDERWWLFGGPAVGYTLIASSIIALALLVFAVVRFHGKPAAVAEVMQMQTQRRLRVARRRQAHQRLNRRAGRRDRFWHGHL</sequence>
<keyword evidence="1" id="KW-1133">Transmembrane helix</keyword>
<dbReference type="Pfam" id="PF09656">
    <property type="entry name" value="PGPGW"/>
    <property type="match status" value="1"/>
</dbReference>
<evidence type="ECO:0000313" key="2">
    <source>
        <dbReference type="EMBL" id="GGK64322.1"/>
    </source>
</evidence>
<gene>
    <name evidence="2" type="ORF">GCM10011509_10880</name>
</gene>
<evidence type="ECO:0000256" key="1">
    <source>
        <dbReference type="SAM" id="Phobius"/>
    </source>
</evidence>
<feature type="transmembrane region" description="Helical" evidence="1">
    <location>
        <begin position="35"/>
        <end position="52"/>
    </location>
</feature>
<organism evidence="2 3">
    <name type="scientific">Ornithinimicrobium pekingense</name>
    <dbReference type="NCBI Taxonomy" id="384677"/>
    <lineage>
        <taxon>Bacteria</taxon>
        <taxon>Bacillati</taxon>
        <taxon>Actinomycetota</taxon>
        <taxon>Actinomycetes</taxon>
        <taxon>Micrococcales</taxon>
        <taxon>Ornithinimicrobiaceae</taxon>
        <taxon>Ornithinimicrobium</taxon>
    </lineage>
</organism>
<keyword evidence="3" id="KW-1185">Reference proteome</keyword>
<feature type="transmembrane region" description="Helical" evidence="1">
    <location>
        <begin position="117"/>
        <end position="138"/>
    </location>
</feature>
<evidence type="ECO:0008006" key="4">
    <source>
        <dbReference type="Google" id="ProtNLM"/>
    </source>
</evidence>
<name>A0ABQ2F920_9MICO</name>
<dbReference type="EMBL" id="BMLB01000002">
    <property type="protein sequence ID" value="GGK64322.1"/>
    <property type="molecule type" value="Genomic_DNA"/>
</dbReference>